<dbReference type="SUPFAM" id="SSF100895">
    <property type="entry name" value="Kazal-type serine protease inhibitors"/>
    <property type="match status" value="1"/>
</dbReference>
<dbReference type="Pfam" id="PF00050">
    <property type="entry name" value="Kazal_1"/>
    <property type="match status" value="1"/>
</dbReference>
<feature type="domain" description="Kazal-like" evidence="2">
    <location>
        <begin position="22"/>
        <end position="73"/>
    </location>
</feature>
<dbReference type="InterPro" id="IPR002350">
    <property type="entry name" value="Kazal_dom"/>
</dbReference>
<dbReference type="InterPro" id="IPR036058">
    <property type="entry name" value="Kazal_dom_sf"/>
</dbReference>
<dbReference type="AlphaFoldDB" id="D2DSM7"/>
<dbReference type="Gene3D" id="3.30.60.30">
    <property type="match status" value="1"/>
</dbReference>
<name>D2DSM7_SCYPA</name>
<dbReference type="PROSITE" id="PS51465">
    <property type="entry name" value="KAZAL_2"/>
    <property type="match status" value="1"/>
</dbReference>
<sequence>MRPAVLVSAVMVVVLLMTLPSTQAMSHCEKPCTKELFPICGSDSVTYQNRCLFQIAQCYNPRLRINFFGRCNKRG</sequence>
<dbReference type="CDD" id="cd00104">
    <property type="entry name" value="KAZAL_FS"/>
    <property type="match status" value="1"/>
</dbReference>
<keyword evidence="1" id="KW-0732">Signal</keyword>
<feature type="signal peptide" evidence="1">
    <location>
        <begin position="1"/>
        <end position="24"/>
    </location>
</feature>
<reference evidence="3" key="1">
    <citation type="submission" date="2009-02" db="EMBL/GenBank/DDBJ databases">
        <title>Construction of SSH cDNA library from hemocytes of Scylla paramamosain LPS-challenged.</title>
        <authorList>
            <person name="Wang K.J."/>
            <person name="Chen F.Y."/>
            <person name="Bo J."/>
            <person name="Ren H.L."/>
        </authorList>
    </citation>
    <scope>NUCLEOTIDE SEQUENCE</scope>
</reference>
<evidence type="ECO:0000313" key="3">
    <source>
        <dbReference type="EMBL" id="ACY66438.1"/>
    </source>
</evidence>
<dbReference type="EMBL" id="FJ774716">
    <property type="protein sequence ID" value="ACY66438.1"/>
    <property type="molecule type" value="mRNA"/>
</dbReference>
<feature type="chain" id="PRO_5003030308" evidence="1">
    <location>
        <begin position="25"/>
        <end position="75"/>
    </location>
</feature>
<evidence type="ECO:0000256" key="1">
    <source>
        <dbReference type="SAM" id="SignalP"/>
    </source>
</evidence>
<evidence type="ECO:0000259" key="2">
    <source>
        <dbReference type="PROSITE" id="PS51465"/>
    </source>
</evidence>
<proteinExistence type="evidence at transcript level"/>
<protein>
    <submittedName>
        <fullName evidence="3">Kazal-like serine protease inhibitor-like protein</fullName>
    </submittedName>
</protein>
<dbReference type="SMART" id="SM00280">
    <property type="entry name" value="KAZAL"/>
    <property type="match status" value="1"/>
</dbReference>
<organism evidence="3">
    <name type="scientific">Scylla paramamosain</name>
    <name type="common">Mud crab</name>
    <dbReference type="NCBI Taxonomy" id="85552"/>
    <lineage>
        <taxon>Eukaryota</taxon>
        <taxon>Metazoa</taxon>
        <taxon>Ecdysozoa</taxon>
        <taxon>Arthropoda</taxon>
        <taxon>Crustacea</taxon>
        <taxon>Multicrustacea</taxon>
        <taxon>Malacostraca</taxon>
        <taxon>Eumalacostraca</taxon>
        <taxon>Eucarida</taxon>
        <taxon>Decapoda</taxon>
        <taxon>Pleocyemata</taxon>
        <taxon>Brachyura</taxon>
        <taxon>Eubrachyura</taxon>
        <taxon>Portunoidea</taxon>
        <taxon>Portunidae</taxon>
        <taxon>Portuninae</taxon>
        <taxon>Scylla</taxon>
    </lineage>
</organism>
<accession>D2DSM7</accession>